<keyword evidence="1" id="KW-0175">Coiled coil</keyword>
<name>A0A4R6TV38_9BACI</name>
<comment type="caution">
    <text evidence="2">The sequence shown here is derived from an EMBL/GenBank/DDBJ whole genome shotgun (WGS) entry which is preliminary data.</text>
</comment>
<organism evidence="2 3">
    <name type="scientific">Aureibacillus halotolerans</name>
    <dbReference type="NCBI Taxonomy" id="1508390"/>
    <lineage>
        <taxon>Bacteria</taxon>
        <taxon>Bacillati</taxon>
        <taxon>Bacillota</taxon>
        <taxon>Bacilli</taxon>
        <taxon>Bacillales</taxon>
        <taxon>Bacillaceae</taxon>
        <taxon>Aureibacillus</taxon>
    </lineage>
</organism>
<accession>A0A4R6TV38</accession>
<evidence type="ECO:0000256" key="1">
    <source>
        <dbReference type="SAM" id="Coils"/>
    </source>
</evidence>
<reference evidence="2 3" key="1">
    <citation type="submission" date="2019-03" db="EMBL/GenBank/DDBJ databases">
        <title>Genomic Encyclopedia of Type Strains, Phase IV (KMG-IV): sequencing the most valuable type-strain genomes for metagenomic binning, comparative biology and taxonomic classification.</title>
        <authorList>
            <person name="Goeker M."/>
        </authorList>
    </citation>
    <scope>NUCLEOTIDE SEQUENCE [LARGE SCALE GENOMIC DNA]</scope>
    <source>
        <strain evidence="2 3">DSM 28697</strain>
    </source>
</reference>
<proteinExistence type="predicted"/>
<keyword evidence="3" id="KW-1185">Reference proteome</keyword>
<dbReference type="AlphaFoldDB" id="A0A4R6TV38"/>
<gene>
    <name evidence="2" type="ORF">EV213_12287</name>
</gene>
<dbReference type="Proteomes" id="UP000295632">
    <property type="component" value="Unassembled WGS sequence"/>
</dbReference>
<evidence type="ECO:0000313" key="3">
    <source>
        <dbReference type="Proteomes" id="UP000295632"/>
    </source>
</evidence>
<sequence>MRDVINNHEERLSAVEQNYSDLSASLEKDRMERQTKDAEMQKQLLEVQTTVLSQGNESRSMMQKLLDHNMAKDKTEYENEIYLKRQQEKRLEYRQKELWKNIGKVTGWAVGGSSFLYLVYEFLTRM</sequence>
<protein>
    <submittedName>
        <fullName evidence="2">Uncharacterized protein</fullName>
    </submittedName>
</protein>
<feature type="coiled-coil region" evidence="1">
    <location>
        <begin position="5"/>
        <end position="48"/>
    </location>
</feature>
<dbReference type="EMBL" id="SNYJ01000022">
    <property type="protein sequence ID" value="TDQ35300.1"/>
    <property type="molecule type" value="Genomic_DNA"/>
</dbReference>
<evidence type="ECO:0000313" key="2">
    <source>
        <dbReference type="EMBL" id="TDQ35300.1"/>
    </source>
</evidence>